<keyword evidence="2 7" id="KW-0812">Transmembrane</keyword>
<dbReference type="InterPro" id="IPR039421">
    <property type="entry name" value="Type_1_exporter"/>
</dbReference>
<dbReference type="NCBIfam" id="TIGR02204">
    <property type="entry name" value="MsbA_rel"/>
    <property type="match status" value="1"/>
</dbReference>
<dbReference type="InterPro" id="IPR017871">
    <property type="entry name" value="ABC_transporter-like_CS"/>
</dbReference>
<keyword evidence="11" id="KW-1185">Reference proteome</keyword>
<dbReference type="SUPFAM" id="SSF90123">
    <property type="entry name" value="ABC transporter transmembrane region"/>
    <property type="match status" value="1"/>
</dbReference>
<dbReference type="SMART" id="SM00382">
    <property type="entry name" value="AAA"/>
    <property type="match status" value="1"/>
</dbReference>
<dbReference type="EMBL" id="CP022530">
    <property type="protein sequence ID" value="ASP38353.1"/>
    <property type="molecule type" value="Genomic_DNA"/>
</dbReference>
<dbReference type="GO" id="GO:0016887">
    <property type="term" value="F:ATP hydrolysis activity"/>
    <property type="evidence" value="ECO:0007669"/>
    <property type="project" value="InterPro"/>
</dbReference>
<feature type="domain" description="ABC transmembrane type-1" evidence="9">
    <location>
        <begin position="17"/>
        <end position="299"/>
    </location>
</feature>
<dbReference type="InterPro" id="IPR036640">
    <property type="entry name" value="ABC1_TM_sf"/>
</dbReference>
<evidence type="ECO:0000256" key="2">
    <source>
        <dbReference type="ARBA" id="ARBA00022692"/>
    </source>
</evidence>
<dbReference type="Gene3D" id="1.20.1560.10">
    <property type="entry name" value="ABC transporter type 1, transmembrane domain"/>
    <property type="match status" value="1"/>
</dbReference>
<keyword evidence="3" id="KW-0547">Nucleotide-binding</keyword>
<evidence type="ECO:0000313" key="11">
    <source>
        <dbReference type="Proteomes" id="UP000202440"/>
    </source>
</evidence>
<name>A0A222FJE8_9GAMM</name>
<feature type="transmembrane region" description="Helical" evidence="7">
    <location>
        <begin position="238"/>
        <end position="258"/>
    </location>
</feature>
<evidence type="ECO:0000256" key="7">
    <source>
        <dbReference type="SAM" id="Phobius"/>
    </source>
</evidence>
<dbReference type="GO" id="GO:0090374">
    <property type="term" value="P:oligopeptide export from mitochondrion"/>
    <property type="evidence" value="ECO:0007669"/>
    <property type="project" value="TreeGrafter"/>
</dbReference>
<feature type="transmembrane region" description="Helical" evidence="7">
    <location>
        <begin position="273"/>
        <end position="290"/>
    </location>
</feature>
<dbReference type="PROSITE" id="PS00211">
    <property type="entry name" value="ABC_TRANSPORTER_1"/>
    <property type="match status" value="1"/>
</dbReference>
<feature type="transmembrane region" description="Helical" evidence="7">
    <location>
        <begin position="158"/>
        <end position="175"/>
    </location>
</feature>
<dbReference type="GO" id="GO:0015421">
    <property type="term" value="F:ABC-type oligopeptide transporter activity"/>
    <property type="evidence" value="ECO:0007669"/>
    <property type="project" value="TreeGrafter"/>
</dbReference>
<evidence type="ECO:0000256" key="4">
    <source>
        <dbReference type="ARBA" id="ARBA00022840"/>
    </source>
</evidence>
<evidence type="ECO:0000259" key="9">
    <source>
        <dbReference type="PROSITE" id="PS50929"/>
    </source>
</evidence>
<comment type="subcellular location">
    <subcellularLocation>
        <location evidence="1">Cell membrane</location>
        <topology evidence="1">Multi-pass membrane protein</topology>
    </subcellularLocation>
</comment>
<feature type="transmembrane region" description="Helical" evidence="7">
    <location>
        <begin position="134"/>
        <end position="152"/>
    </location>
</feature>
<feature type="domain" description="ABC transporter" evidence="8">
    <location>
        <begin position="348"/>
        <end position="584"/>
    </location>
</feature>
<evidence type="ECO:0000259" key="8">
    <source>
        <dbReference type="PROSITE" id="PS50893"/>
    </source>
</evidence>
<dbReference type="GO" id="GO:0005524">
    <property type="term" value="F:ATP binding"/>
    <property type="evidence" value="ECO:0007669"/>
    <property type="project" value="UniProtKB-KW"/>
</dbReference>
<dbReference type="Gene3D" id="3.40.50.300">
    <property type="entry name" value="P-loop containing nucleotide triphosphate hydrolases"/>
    <property type="match status" value="1"/>
</dbReference>
<dbReference type="FunFam" id="3.40.50.300:FF:000218">
    <property type="entry name" value="Multidrug ABC transporter ATP-binding protein"/>
    <property type="match status" value="1"/>
</dbReference>
<dbReference type="PROSITE" id="PS50893">
    <property type="entry name" value="ABC_TRANSPORTER_2"/>
    <property type="match status" value="1"/>
</dbReference>
<dbReference type="PROSITE" id="PS50929">
    <property type="entry name" value="ABC_TM1F"/>
    <property type="match status" value="1"/>
</dbReference>
<evidence type="ECO:0000256" key="1">
    <source>
        <dbReference type="ARBA" id="ARBA00004651"/>
    </source>
</evidence>
<dbReference type="InterPro" id="IPR011527">
    <property type="entry name" value="ABC1_TM_dom"/>
</dbReference>
<proteinExistence type="predicted"/>
<dbReference type="AlphaFoldDB" id="A0A222FJE8"/>
<evidence type="ECO:0000256" key="5">
    <source>
        <dbReference type="ARBA" id="ARBA00022989"/>
    </source>
</evidence>
<dbReference type="PANTHER" id="PTHR43394">
    <property type="entry name" value="ATP-DEPENDENT PERMEASE MDL1, MITOCHONDRIAL"/>
    <property type="match status" value="1"/>
</dbReference>
<dbReference type="InterPro" id="IPR003593">
    <property type="entry name" value="AAA+_ATPase"/>
</dbReference>
<keyword evidence="6 7" id="KW-0472">Membrane</keyword>
<evidence type="ECO:0000256" key="6">
    <source>
        <dbReference type="ARBA" id="ARBA00023136"/>
    </source>
</evidence>
<reference evidence="10 11" key="1">
    <citation type="submission" date="2017-07" db="EMBL/GenBank/DDBJ databases">
        <title>Annotated genome sequence of Bacterioplanes sanyensis isolated from Red Sea.</title>
        <authorList>
            <person name="Rehman Z.U."/>
        </authorList>
    </citation>
    <scope>NUCLEOTIDE SEQUENCE [LARGE SCALE GENOMIC DNA]</scope>
    <source>
        <strain evidence="10 11">NV9</strain>
    </source>
</reference>
<evidence type="ECO:0000256" key="3">
    <source>
        <dbReference type="ARBA" id="ARBA00022741"/>
    </source>
</evidence>
<protein>
    <submittedName>
        <fullName evidence="10">ABC transporter ATP-binding protein</fullName>
    </submittedName>
</protein>
<sequence>MLRWLWPFVKPYRRQLVFALLALVMTALLTLSLGQGVRLMMDQGFVVGSQQGLQQSIAVFAVLVLFMSLGAFLRFYWVSWLGERVVADIRQHLYQHLLTLPPSFFEDNLAGEIQSRVTTDTTLLQTVIGSSLSFAIRNALMFVGALVLMLYTNLKLSLMALLAVPLLVLPVIWLGRRVRSLSRDSQDQVAKVGAWAGESLQHIKVVQAFGRESVVSAQFSDAAEGAFQVALRRIRQRALLIFLVLLLLMGSVAWMLYVGGSDVIAGQLSGGELAAFVFYALMVAMSLAAVTEVYGEVQRAAGAADRIRELMAAHADIQSPPVQDADDQPPITPAAANDGANTAPAPLLVLNNVGFAYPSRPALPALNRVQLSIQSGERIAIVGPSGAGKSTLLDLLLRFRDPQQGSVQLHGRDLRDWPLAQLRQHFALVPQQPVLFSASVRDNLKFARPDASEAELLAAAKAAHAHDFIEQLPDGYDAFLGEQGVKLSGGQKQRLAIARAILCDADILLLDEATSALDADSEYWVQQALDQLMRQRTSIVIAHRLATVRTADRIVVLDQGQVVAMGSHEQLLQQSPLYQRLAQLQFAHH</sequence>
<dbReference type="PANTHER" id="PTHR43394:SF1">
    <property type="entry name" value="ATP-BINDING CASSETTE SUB-FAMILY B MEMBER 10, MITOCHONDRIAL"/>
    <property type="match status" value="1"/>
</dbReference>
<dbReference type="OrthoDB" id="9806127at2"/>
<dbReference type="KEGG" id="bsan:CHH28_06505"/>
<dbReference type="InterPro" id="IPR011918">
    <property type="entry name" value="ABC_MsbA_ATP-bd"/>
</dbReference>
<dbReference type="Pfam" id="PF00005">
    <property type="entry name" value="ABC_tran"/>
    <property type="match status" value="1"/>
</dbReference>
<dbReference type="Proteomes" id="UP000202440">
    <property type="component" value="Chromosome"/>
</dbReference>
<gene>
    <name evidence="10" type="ORF">CHH28_06505</name>
</gene>
<keyword evidence="4 10" id="KW-0067">ATP-binding</keyword>
<dbReference type="CDD" id="cd18575">
    <property type="entry name" value="ABC_6TM_bac_exporter_ABCB8_10_like"/>
    <property type="match status" value="1"/>
</dbReference>
<dbReference type="RefSeq" id="WP_094059549.1">
    <property type="nucleotide sequence ID" value="NZ_CP022530.1"/>
</dbReference>
<feature type="transmembrane region" description="Helical" evidence="7">
    <location>
        <begin position="58"/>
        <end position="77"/>
    </location>
</feature>
<organism evidence="10 11">
    <name type="scientific">Bacterioplanes sanyensis</name>
    <dbReference type="NCBI Taxonomy" id="1249553"/>
    <lineage>
        <taxon>Bacteria</taxon>
        <taxon>Pseudomonadati</taxon>
        <taxon>Pseudomonadota</taxon>
        <taxon>Gammaproteobacteria</taxon>
        <taxon>Oceanospirillales</taxon>
        <taxon>Oceanospirillaceae</taxon>
        <taxon>Bacterioplanes</taxon>
    </lineage>
</organism>
<keyword evidence="5 7" id="KW-1133">Transmembrane helix</keyword>
<dbReference type="Pfam" id="PF00664">
    <property type="entry name" value="ABC_membrane"/>
    <property type="match status" value="1"/>
</dbReference>
<dbReference type="SUPFAM" id="SSF52540">
    <property type="entry name" value="P-loop containing nucleoside triphosphate hydrolases"/>
    <property type="match status" value="1"/>
</dbReference>
<dbReference type="InterPro" id="IPR003439">
    <property type="entry name" value="ABC_transporter-like_ATP-bd"/>
</dbReference>
<accession>A0A222FJE8</accession>
<dbReference type="InterPro" id="IPR027417">
    <property type="entry name" value="P-loop_NTPase"/>
</dbReference>
<dbReference type="GO" id="GO:0005886">
    <property type="term" value="C:plasma membrane"/>
    <property type="evidence" value="ECO:0007669"/>
    <property type="project" value="UniProtKB-SubCell"/>
</dbReference>
<evidence type="ECO:0000313" key="10">
    <source>
        <dbReference type="EMBL" id="ASP38353.1"/>
    </source>
</evidence>